<dbReference type="InterPro" id="IPR029033">
    <property type="entry name" value="His_PPase_superfam"/>
</dbReference>
<evidence type="ECO:0000313" key="3">
    <source>
        <dbReference type="EMBL" id="PKI82516.1"/>
    </source>
</evidence>
<evidence type="ECO:0000256" key="1">
    <source>
        <dbReference type="ARBA" id="ARBA00005375"/>
    </source>
</evidence>
<dbReference type="CDD" id="cd07061">
    <property type="entry name" value="HP_HAP_like"/>
    <property type="match status" value="1"/>
</dbReference>
<evidence type="ECO:0008006" key="5">
    <source>
        <dbReference type="Google" id="ProtNLM"/>
    </source>
</evidence>
<accession>A0A2N1J7I7</accession>
<dbReference type="AlphaFoldDB" id="A0A2N1J7I7"/>
<feature type="signal peptide" evidence="2">
    <location>
        <begin position="1"/>
        <end position="18"/>
    </location>
</feature>
<comment type="similarity">
    <text evidence="1">Belongs to the histidine acid phosphatase family.</text>
</comment>
<dbReference type="Gene3D" id="3.40.50.1240">
    <property type="entry name" value="Phosphoglycerate mutase-like"/>
    <property type="match status" value="1"/>
</dbReference>
<protein>
    <recommendedName>
        <fullName evidence="5">Acid phosphatase</fullName>
    </recommendedName>
</protein>
<dbReference type="EMBL" id="KZ454994">
    <property type="protein sequence ID" value="PKI82516.1"/>
    <property type="molecule type" value="Genomic_DNA"/>
</dbReference>
<organism evidence="3 4">
    <name type="scientific">Malassezia vespertilionis</name>
    <dbReference type="NCBI Taxonomy" id="2020962"/>
    <lineage>
        <taxon>Eukaryota</taxon>
        <taxon>Fungi</taxon>
        <taxon>Dikarya</taxon>
        <taxon>Basidiomycota</taxon>
        <taxon>Ustilaginomycotina</taxon>
        <taxon>Malasseziomycetes</taxon>
        <taxon>Malasseziales</taxon>
        <taxon>Malasseziaceae</taxon>
        <taxon>Malassezia</taxon>
    </lineage>
</organism>
<keyword evidence="2" id="KW-0732">Signal</keyword>
<proteinExistence type="inferred from homology"/>
<dbReference type="InterPro" id="IPR000560">
    <property type="entry name" value="His_Pase_clade-2"/>
</dbReference>
<evidence type="ECO:0000313" key="4">
    <source>
        <dbReference type="Proteomes" id="UP000232875"/>
    </source>
</evidence>
<dbReference type="SUPFAM" id="SSF53254">
    <property type="entry name" value="Phosphoglycerate mutase-like"/>
    <property type="match status" value="1"/>
</dbReference>
<feature type="chain" id="PRO_5014936230" description="Acid phosphatase" evidence="2">
    <location>
        <begin position="19"/>
        <end position="462"/>
    </location>
</feature>
<dbReference type="GO" id="GO:0016791">
    <property type="term" value="F:phosphatase activity"/>
    <property type="evidence" value="ECO:0007669"/>
    <property type="project" value="TreeGrafter"/>
</dbReference>
<evidence type="ECO:0000256" key="2">
    <source>
        <dbReference type="SAM" id="SignalP"/>
    </source>
</evidence>
<dbReference type="InterPro" id="IPR050645">
    <property type="entry name" value="Histidine_acid_phosphatase"/>
</dbReference>
<dbReference type="OrthoDB" id="10262962at2759"/>
<dbReference type="PANTHER" id="PTHR11567">
    <property type="entry name" value="ACID PHOSPHATASE-RELATED"/>
    <property type="match status" value="1"/>
</dbReference>
<gene>
    <name evidence="3" type="ORF">MVES_003563</name>
</gene>
<name>A0A2N1J7I7_9BASI</name>
<dbReference type="Pfam" id="PF00328">
    <property type="entry name" value="His_Phos_2"/>
    <property type="match status" value="1"/>
</dbReference>
<reference evidence="3 4" key="1">
    <citation type="submission" date="2017-10" db="EMBL/GenBank/DDBJ databases">
        <title>A novel species of cold-tolerant Malassezia isolated from bats.</title>
        <authorList>
            <person name="Lorch J.M."/>
            <person name="Palmer J.M."/>
            <person name="Vanderwolf K.J."/>
            <person name="Schmidt K.Z."/>
            <person name="Verant M.L."/>
            <person name="Weller T.J."/>
            <person name="Blehert D.S."/>
        </authorList>
    </citation>
    <scope>NUCLEOTIDE SEQUENCE [LARGE SCALE GENOMIC DNA]</scope>
    <source>
        <strain evidence="3 4">NWHC:44797-103</strain>
    </source>
</reference>
<keyword evidence="4" id="KW-1185">Reference proteome</keyword>
<dbReference type="PANTHER" id="PTHR11567:SF195">
    <property type="entry name" value="ACID PHOSPHATASE, PUTATIVE (AFU_ORTHOLOGUE AFUA_3G14570)-RELATED"/>
    <property type="match status" value="1"/>
</dbReference>
<sequence>MKVYGVVFVLGALAGTCASPENSFYPNLSSPDVITAAHYDAVPRGAAHETRTSASDGAYAYCSMPHPSVDMYKEPEPVRNGSVHAELKAVLYMQRHQKRTAYHIFPHGEATLYNCDDGRPYLYYSPSDKKLPQPMHVYAQTYADATNPLTQSLANSSCQFPQMTIGGYLDGVQHGAELRALYQDKYNIIPGWPSPRTVWFRSSTAALTQDSAGGVLRGLWPHWRGAIPLHQQSEFIDTHAPPCDRRDALLDAAKSTATWKKHLRVSSSLRSKLESMLLTNTSEWRVDWDHYNDNFQARLCNGYALPCALHKDKDCVTTEEANQVFTAGDWEYNYYWVDRDNVTEAIQLTSGLLIQDMVTHLTEIANGKSALRYLHMFMHDGDIAPLAGSLGIETLRWPGMASNIAIELWESKSSGMHARVLYSGNTIRSKHGNMDWIPLDKFLHGWSRYIPHDFVAQCATPL</sequence>
<dbReference type="Proteomes" id="UP000232875">
    <property type="component" value="Unassembled WGS sequence"/>
</dbReference>